<evidence type="ECO:0000256" key="2">
    <source>
        <dbReference type="ARBA" id="ARBA00023043"/>
    </source>
</evidence>
<dbReference type="Gene3D" id="1.25.40.20">
    <property type="entry name" value="Ankyrin repeat-containing domain"/>
    <property type="match status" value="1"/>
</dbReference>
<gene>
    <name evidence="4" type="ORF">FBEOM_13054</name>
</gene>
<sequence length="332" mass="38249">MSQQSKFSITGIPLVVQEMEQTIFDRLQRLRVFKHDRTLPALLLAALYGWLDIAQKLLRLGYNPDIRDVSGVTALHVACRSMDAGSTEMVKALLDGGAFPDARCVRNGFTPLHDLIWQCHYEEDPWDCEGKVNLLLESEAGTDIRDSYGRTPILLASCISWDNSLFQLLYDRKAKLDVVDNEDRSILHYAAAYGDLDHIQYLCRLKLSEPNPMSQDSTGRTPMELLHWRITVDKKELWPNMRRPGPEVLKAFAELIKNIQIRRVNLEHEEMENNRLRRATQSHELRRHQTTTPPVPKLKSLFTYRKDEPRDSFMQLGPCRRGSFMADCAFGH</sequence>
<accession>A0A9P5A6M3</accession>
<dbReference type="EMBL" id="PVQB02000899">
    <property type="protein sequence ID" value="KAF4333141.1"/>
    <property type="molecule type" value="Genomic_DNA"/>
</dbReference>
<keyword evidence="5" id="KW-1185">Reference proteome</keyword>
<dbReference type="GO" id="GO:0005737">
    <property type="term" value="C:cytoplasm"/>
    <property type="evidence" value="ECO:0007669"/>
    <property type="project" value="TreeGrafter"/>
</dbReference>
<reference evidence="4" key="2">
    <citation type="submission" date="2020-02" db="EMBL/GenBank/DDBJ databases">
        <title>Identification and distribution of gene clusters putatively required for synthesis of sphingolipid metabolism inhibitors in phylogenetically diverse species of the filamentous fungus Fusarium.</title>
        <authorList>
            <person name="Kim H.-S."/>
            <person name="Busman M."/>
            <person name="Brown D.W."/>
            <person name="Divon H."/>
            <person name="Uhlig S."/>
            <person name="Proctor R.H."/>
        </authorList>
    </citation>
    <scope>NUCLEOTIDE SEQUENCE</scope>
    <source>
        <strain evidence="4">NRRL 25174</strain>
    </source>
</reference>
<dbReference type="PROSITE" id="PS50297">
    <property type="entry name" value="ANK_REP_REGION"/>
    <property type="match status" value="1"/>
</dbReference>
<feature type="repeat" description="ANK" evidence="3">
    <location>
        <begin position="70"/>
        <end position="105"/>
    </location>
</feature>
<dbReference type="PANTHER" id="PTHR24198:SF165">
    <property type="entry name" value="ANKYRIN REPEAT-CONTAINING PROTEIN-RELATED"/>
    <property type="match status" value="1"/>
</dbReference>
<reference evidence="4" key="1">
    <citation type="journal article" date="2017" name="Mycologia">
        <title>Fusarium algeriense, sp. nov., a novel toxigenic crown rot pathogen of durum wheat from Algeria is nested in the Fusarium burgessii species complex.</title>
        <authorList>
            <person name="Laraba I."/>
            <person name="Keddad A."/>
            <person name="Boureghda H."/>
            <person name="Abdallah N."/>
            <person name="Vaughan M.M."/>
            <person name="Proctor R.H."/>
            <person name="Busman M."/>
            <person name="O'Donnell K."/>
        </authorList>
    </citation>
    <scope>NUCLEOTIDE SEQUENCE</scope>
    <source>
        <strain evidence="4">NRRL 25174</strain>
    </source>
</reference>
<comment type="caution">
    <text evidence="4">The sequence shown here is derived from an EMBL/GenBank/DDBJ whole genome shotgun (WGS) entry which is preliminary data.</text>
</comment>
<evidence type="ECO:0000313" key="4">
    <source>
        <dbReference type="EMBL" id="KAF4333141.1"/>
    </source>
</evidence>
<organism evidence="4 5">
    <name type="scientific">Fusarium beomiforme</name>
    <dbReference type="NCBI Taxonomy" id="44412"/>
    <lineage>
        <taxon>Eukaryota</taxon>
        <taxon>Fungi</taxon>
        <taxon>Dikarya</taxon>
        <taxon>Ascomycota</taxon>
        <taxon>Pezizomycotina</taxon>
        <taxon>Sordariomycetes</taxon>
        <taxon>Hypocreomycetidae</taxon>
        <taxon>Hypocreales</taxon>
        <taxon>Nectriaceae</taxon>
        <taxon>Fusarium</taxon>
        <taxon>Fusarium burgessii species complex</taxon>
    </lineage>
</organism>
<name>A0A9P5A6M3_9HYPO</name>
<dbReference type="Pfam" id="PF12796">
    <property type="entry name" value="Ank_2"/>
    <property type="match status" value="2"/>
</dbReference>
<proteinExistence type="predicted"/>
<dbReference type="InterPro" id="IPR002110">
    <property type="entry name" value="Ankyrin_rpt"/>
</dbReference>
<evidence type="ECO:0000256" key="1">
    <source>
        <dbReference type="ARBA" id="ARBA00022737"/>
    </source>
</evidence>
<dbReference type="PROSITE" id="PS50088">
    <property type="entry name" value="ANK_REPEAT"/>
    <property type="match status" value="1"/>
</dbReference>
<dbReference type="SUPFAM" id="SSF48403">
    <property type="entry name" value="Ankyrin repeat"/>
    <property type="match status" value="1"/>
</dbReference>
<dbReference type="SMART" id="SM00248">
    <property type="entry name" value="ANK"/>
    <property type="match status" value="5"/>
</dbReference>
<evidence type="ECO:0000256" key="3">
    <source>
        <dbReference type="PROSITE-ProRule" id="PRU00023"/>
    </source>
</evidence>
<keyword evidence="1" id="KW-0677">Repeat</keyword>
<protein>
    <recommendedName>
        <fullName evidence="6">Ankyrin</fullName>
    </recommendedName>
</protein>
<dbReference type="PANTHER" id="PTHR24198">
    <property type="entry name" value="ANKYRIN REPEAT AND PROTEIN KINASE DOMAIN-CONTAINING PROTEIN"/>
    <property type="match status" value="1"/>
</dbReference>
<dbReference type="OrthoDB" id="5122169at2759"/>
<evidence type="ECO:0000313" key="5">
    <source>
        <dbReference type="Proteomes" id="UP000730481"/>
    </source>
</evidence>
<evidence type="ECO:0008006" key="6">
    <source>
        <dbReference type="Google" id="ProtNLM"/>
    </source>
</evidence>
<dbReference type="InterPro" id="IPR036770">
    <property type="entry name" value="Ankyrin_rpt-contain_sf"/>
</dbReference>
<dbReference type="Proteomes" id="UP000730481">
    <property type="component" value="Unassembled WGS sequence"/>
</dbReference>
<keyword evidence="2 3" id="KW-0040">ANK repeat</keyword>
<dbReference type="AlphaFoldDB" id="A0A9P5A6M3"/>